<dbReference type="GO" id="GO:0007189">
    <property type="term" value="P:adenylate cyclase-activating G protein-coupled receptor signaling pathway"/>
    <property type="evidence" value="ECO:0007669"/>
    <property type="project" value="TreeGrafter"/>
</dbReference>
<reference evidence="8" key="2">
    <citation type="submission" date="2025-08" db="UniProtKB">
        <authorList>
            <consortium name="Ensembl"/>
        </authorList>
    </citation>
    <scope>IDENTIFICATION</scope>
</reference>
<feature type="region of interest" description="Disordered" evidence="7">
    <location>
        <begin position="59"/>
        <end position="78"/>
    </location>
</feature>
<dbReference type="InterPro" id="IPR021116">
    <property type="entry name" value="Calcitonin/adrenomedullin"/>
</dbReference>
<dbReference type="Proteomes" id="UP000694402">
    <property type="component" value="Unassembled WGS sequence"/>
</dbReference>
<reference evidence="8" key="3">
    <citation type="submission" date="2025-09" db="UniProtKB">
        <authorList>
            <consortium name="Ensembl"/>
        </authorList>
    </citation>
    <scope>IDENTIFICATION</scope>
</reference>
<keyword evidence="9" id="KW-1185">Reference proteome</keyword>
<evidence type="ECO:0000313" key="9">
    <source>
        <dbReference type="Proteomes" id="UP000694402"/>
    </source>
</evidence>
<evidence type="ECO:0008006" key="10">
    <source>
        <dbReference type="Google" id="ProtNLM"/>
    </source>
</evidence>
<dbReference type="GeneTree" id="ENSGT00990000206677"/>
<evidence type="ECO:0000256" key="2">
    <source>
        <dbReference type="ARBA" id="ARBA00010575"/>
    </source>
</evidence>
<dbReference type="GO" id="GO:0031700">
    <property type="term" value="F:adrenomedullin receptor binding"/>
    <property type="evidence" value="ECO:0007669"/>
    <property type="project" value="TreeGrafter"/>
</dbReference>
<evidence type="ECO:0000256" key="6">
    <source>
        <dbReference type="PIRSR" id="PIRSR621116-50"/>
    </source>
</evidence>
<comment type="subcellular location">
    <subcellularLocation>
        <location evidence="1">Secreted</location>
    </subcellularLocation>
</comment>
<dbReference type="PANTHER" id="PTHR23414">
    <property type="entry name" value="ADRENOMEDULLIN, ADM"/>
    <property type="match status" value="1"/>
</dbReference>
<keyword evidence="5 6" id="KW-1015">Disulfide bond</keyword>
<accession>A0AAZ3SDA1</accession>
<dbReference type="Ensembl" id="ENSOTST00005129568.1">
    <property type="protein sequence ID" value="ENSOTSP00005151063.1"/>
    <property type="gene ID" value="ENSOTSG00005057784.1"/>
</dbReference>
<dbReference type="GO" id="GO:0010460">
    <property type="term" value="P:positive regulation of heart rate"/>
    <property type="evidence" value="ECO:0007669"/>
    <property type="project" value="TreeGrafter"/>
</dbReference>
<protein>
    <recommendedName>
        <fullName evidence="10">Adrenomedullin</fullName>
    </recommendedName>
</protein>
<evidence type="ECO:0000256" key="3">
    <source>
        <dbReference type="ARBA" id="ARBA00022525"/>
    </source>
</evidence>
<evidence type="ECO:0000256" key="7">
    <source>
        <dbReference type="SAM" id="MobiDB-lite"/>
    </source>
</evidence>
<proteinExistence type="inferred from homology"/>
<evidence type="ECO:0000256" key="4">
    <source>
        <dbReference type="ARBA" id="ARBA00022729"/>
    </source>
</evidence>
<dbReference type="GO" id="GO:0003073">
    <property type="term" value="P:regulation of systemic arterial blood pressure"/>
    <property type="evidence" value="ECO:0007669"/>
    <property type="project" value="TreeGrafter"/>
</dbReference>
<dbReference type="AlphaFoldDB" id="A0AAZ3SDA1"/>
<dbReference type="GO" id="GO:0005615">
    <property type="term" value="C:extracellular space"/>
    <property type="evidence" value="ECO:0007669"/>
    <property type="project" value="TreeGrafter"/>
</dbReference>
<feature type="disulfide bond" evidence="6">
    <location>
        <begin position="93"/>
        <end position="98"/>
    </location>
</feature>
<dbReference type="GO" id="GO:0005179">
    <property type="term" value="F:hormone activity"/>
    <property type="evidence" value="ECO:0007669"/>
    <property type="project" value="InterPro"/>
</dbReference>
<comment type="similarity">
    <text evidence="2">Belongs to the adrenomedullin family.</text>
</comment>
<sequence length="201" mass="22394">SRYTFGARRLSQLLVGKATILPLVKGTKVGLNSNLKKRFRGWLPSRLRAALHSSSALDSGILSGPGQREETDSSVFNSRSRRSIVTSVKRPGCSLGTCTLQNLVHRLHILNNRLKVNRAPEDKISSQGYGRRRRRSPTALCFANSPCGEIEIGLEQREPLRNPSTGHPVQTNLSQAEKRSVNLVNARCFFWLAEILLRSYS</sequence>
<evidence type="ECO:0000313" key="8">
    <source>
        <dbReference type="Ensembl" id="ENSOTSP00005151063.1"/>
    </source>
</evidence>
<reference evidence="9" key="1">
    <citation type="journal article" date="2018" name="PLoS ONE">
        <title>Chinook salmon (Oncorhynchus tshawytscha) genome and transcriptome.</title>
        <authorList>
            <person name="Christensen K.A."/>
            <person name="Leong J.S."/>
            <person name="Sakhrani D."/>
            <person name="Biagi C.A."/>
            <person name="Minkley D.R."/>
            <person name="Withler R.E."/>
            <person name="Rondeau E.B."/>
            <person name="Koop B.F."/>
            <person name="Devlin R.H."/>
        </authorList>
    </citation>
    <scope>NUCLEOTIDE SEQUENCE [LARGE SCALE GENOMIC DNA]</scope>
</reference>
<keyword evidence="3" id="KW-0964">Secreted</keyword>
<gene>
    <name evidence="8" type="primary">LOC112218256</name>
</gene>
<dbReference type="GO" id="GO:1990410">
    <property type="term" value="P:adrenomedullin receptor signaling pathway"/>
    <property type="evidence" value="ECO:0007669"/>
    <property type="project" value="TreeGrafter"/>
</dbReference>
<dbReference type="InterPro" id="IPR051665">
    <property type="entry name" value="Adrenomedullin-reg_peptide"/>
</dbReference>
<dbReference type="PANTHER" id="PTHR23414:SF3">
    <property type="entry name" value="PRO-ADRENOMEDULLIN"/>
    <property type="match status" value="1"/>
</dbReference>
<keyword evidence="4" id="KW-0732">Signal</keyword>
<name>A0AAZ3SDA1_ONCTS</name>
<organism evidence="8 9">
    <name type="scientific">Oncorhynchus tshawytscha</name>
    <name type="common">Chinook salmon</name>
    <name type="synonym">Salmo tshawytscha</name>
    <dbReference type="NCBI Taxonomy" id="74940"/>
    <lineage>
        <taxon>Eukaryota</taxon>
        <taxon>Metazoa</taxon>
        <taxon>Chordata</taxon>
        <taxon>Craniata</taxon>
        <taxon>Vertebrata</taxon>
        <taxon>Euteleostomi</taxon>
        <taxon>Actinopterygii</taxon>
        <taxon>Neopterygii</taxon>
        <taxon>Teleostei</taxon>
        <taxon>Protacanthopterygii</taxon>
        <taxon>Salmoniformes</taxon>
        <taxon>Salmonidae</taxon>
        <taxon>Salmoninae</taxon>
        <taxon>Oncorhynchus</taxon>
    </lineage>
</organism>
<evidence type="ECO:0000256" key="5">
    <source>
        <dbReference type="ARBA" id="ARBA00023157"/>
    </source>
</evidence>
<evidence type="ECO:0000256" key="1">
    <source>
        <dbReference type="ARBA" id="ARBA00004613"/>
    </source>
</evidence>
<dbReference type="Pfam" id="PF00214">
    <property type="entry name" value="Calc_CGRP_IAPP"/>
    <property type="match status" value="1"/>
</dbReference>